<dbReference type="SMART" id="SM00320">
    <property type="entry name" value="WD40"/>
    <property type="match status" value="5"/>
</dbReference>
<evidence type="ECO:0000313" key="6">
    <source>
        <dbReference type="EMBL" id="CAL1542800.1"/>
    </source>
</evidence>
<keyword evidence="1 3" id="KW-0853">WD repeat</keyword>
<dbReference type="InterPro" id="IPR020472">
    <property type="entry name" value="WD40_PAC1"/>
</dbReference>
<dbReference type="PANTHER" id="PTHR19872:SF7">
    <property type="entry name" value="F-BOX AND WD REPEAT DOMAIN CONTAINING PROTEIN 10B-RELATED"/>
    <property type="match status" value="1"/>
</dbReference>
<dbReference type="SUPFAM" id="SSF81383">
    <property type="entry name" value="F-box domain"/>
    <property type="match status" value="1"/>
</dbReference>
<feature type="repeat" description="WD" evidence="3">
    <location>
        <begin position="567"/>
        <end position="606"/>
    </location>
</feature>
<dbReference type="PANTHER" id="PTHR19872">
    <property type="entry name" value="UBIQUITIN LIGASE SPECIFICITY FACTOR/HREP PROTEIN"/>
    <property type="match status" value="1"/>
</dbReference>
<dbReference type="InterPro" id="IPR051075">
    <property type="entry name" value="SCF_subunit_WD-repeat"/>
</dbReference>
<evidence type="ECO:0000313" key="7">
    <source>
        <dbReference type="Proteomes" id="UP001497497"/>
    </source>
</evidence>
<feature type="region of interest" description="Disordered" evidence="4">
    <location>
        <begin position="822"/>
        <end position="877"/>
    </location>
</feature>
<feature type="compositionally biased region" description="Basic and acidic residues" evidence="4">
    <location>
        <begin position="962"/>
        <end position="974"/>
    </location>
</feature>
<feature type="region of interest" description="Disordered" evidence="4">
    <location>
        <begin position="1205"/>
        <end position="1237"/>
    </location>
</feature>
<dbReference type="PROSITE" id="PS50082">
    <property type="entry name" value="WD_REPEATS_2"/>
    <property type="match status" value="5"/>
</dbReference>
<evidence type="ECO:0000256" key="1">
    <source>
        <dbReference type="ARBA" id="ARBA00022574"/>
    </source>
</evidence>
<feature type="repeat" description="WD" evidence="3">
    <location>
        <begin position="486"/>
        <end position="527"/>
    </location>
</feature>
<dbReference type="Gene3D" id="1.20.1280.50">
    <property type="match status" value="1"/>
</dbReference>
<evidence type="ECO:0000256" key="2">
    <source>
        <dbReference type="ARBA" id="ARBA00022737"/>
    </source>
</evidence>
<dbReference type="SUPFAM" id="SSF50978">
    <property type="entry name" value="WD40 repeat-like"/>
    <property type="match status" value="1"/>
</dbReference>
<feature type="compositionally biased region" description="Polar residues" evidence="4">
    <location>
        <begin position="822"/>
        <end position="838"/>
    </location>
</feature>
<feature type="compositionally biased region" description="Polar residues" evidence="4">
    <location>
        <begin position="860"/>
        <end position="877"/>
    </location>
</feature>
<dbReference type="Pfam" id="PF00646">
    <property type="entry name" value="F-box"/>
    <property type="match status" value="1"/>
</dbReference>
<dbReference type="InterPro" id="IPR036322">
    <property type="entry name" value="WD40_repeat_dom_sf"/>
</dbReference>
<dbReference type="CDD" id="cd22136">
    <property type="entry name" value="F-box_FBXW10"/>
    <property type="match status" value="1"/>
</dbReference>
<feature type="repeat" description="WD" evidence="3">
    <location>
        <begin position="607"/>
        <end position="637"/>
    </location>
</feature>
<protein>
    <recommendedName>
        <fullName evidence="5">F-box domain-containing protein</fullName>
    </recommendedName>
</protein>
<dbReference type="Gene3D" id="2.130.10.10">
    <property type="entry name" value="YVTN repeat-like/Quinoprotein amine dehydrogenase"/>
    <property type="match status" value="1"/>
</dbReference>
<dbReference type="CDD" id="cd00200">
    <property type="entry name" value="WD40"/>
    <property type="match status" value="1"/>
</dbReference>
<feature type="domain" description="F-box" evidence="5">
    <location>
        <begin position="316"/>
        <end position="352"/>
    </location>
</feature>
<comment type="caution">
    <text evidence="6">The sequence shown here is derived from an EMBL/GenBank/DDBJ whole genome shotgun (WGS) entry which is preliminary data.</text>
</comment>
<dbReference type="InterPro" id="IPR019775">
    <property type="entry name" value="WD40_repeat_CS"/>
</dbReference>
<feature type="compositionally biased region" description="Basic and acidic residues" evidence="4">
    <location>
        <begin position="1205"/>
        <end position="1224"/>
    </location>
</feature>
<feature type="repeat" description="WD" evidence="3">
    <location>
        <begin position="648"/>
        <end position="687"/>
    </location>
</feature>
<feature type="region of interest" description="Disordered" evidence="4">
    <location>
        <begin position="957"/>
        <end position="988"/>
    </location>
</feature>
<keyword evidence="2" id="KW-0677">Repeat</keyword>
<evidence type="ECO:0000256" key="4">
    <source>
        <dbReference type="SAM" id="MobiDB-lite"/>
    </source>
</evidence>
<keyword evidence="7" id="KW-1185">Reference proteome</keyword>
<dbReference type="InterPro" id="IPR015943">
    <property type="entry name" value="WD40/YVTN_repeat-like_dom_sf"/>
</dbReference>
<dbReference type="Proteomes" id="UP001497497">
    <property type="component" value="Unassembled WGS sequence"/>
</dbReference>
<dbReference type="InterPro" id="IPR001810">
    <property type="entry name" value="F-box_dom"/>
</dbReference>
<sequence>MMLDLIQHTELGELMAQSKDPTVPPNNPFVSPSNVLSEIMKHPSSHKEEHEFNIGQALELRCKNTPTYTACGQCQTCTLTSKIKEFKEWFFRFGDHSKKRFMLGLLRRIRSVDLLKNLITLLQPVVNKDQTYARARTHPSLKTDVATISSDRAMNSNQVEQVTISTWEWFSHATYWTKMNFALNLLQKCDAHLIYELYMQARTLLASEIKAEETLKEVDPYEAASIKSTEYSYHSFEHPELELLSRTRSVYTPVVVNPFTGETMTRKKQNSVSETTSYEMTLEDQPSCNVDPLLLVIPTSAKAYAGVSQHKDFIRCLPVHLAKMILSMLDMVSLYNALCVSPNWRKLADEVKSEIGVNQQLREEVMLMQGAAAHSANPVYANDIDVLVPELDPNTHEVIPSGDVIKTTFKSEMNFDTAYSGIKTKKVIMEERNVYCGAYNVMVVVDGEDPNRVMHTDGSQIIALGSKDRKVRFIDCTSGKETPPVIIGHAGSIRCCYLMKDQGKVLSGSYDTSVRCWSLKDGECLKILRGHQDTVMVIVVHGDVVATGAKDNHCKIWNLQTGKCQKTFKHQATVLAVALSQDICISGCEAGKVKVWELVSGNLIKTLTGHHEPVTGIKFDRWHIVTGSKDGYVLGWSAVGSHSRCIAALRHPKEVLCLEFTYLRVITGSADGRVRIWNLITGQCCRIMRGNSRSDPILSMVAIGDRITVNTLNSLLVMNFEKVNWDYSLQSDQVPPLVQYGSYSDAPVRSQPYPYIRAQRMSKAGATNSKIVHHDHASPDSNTRQVLLQQQYRATQLPHSAKSLSSRSLYNARCVQSMTGMSDGLPSTSEVAQTQLSPHQEKTCNPEQSVGSIKKGQHSVHGSQSAARSRVHSTPSQFSVTIKEQEEEKEPLHITRRISWAFEKPLIPRDKNISLSEIKALLRSQIRMKTERVVPPDFIYLTVSTIQKSINKSETNFNTKRNMQDWKPDADTVKKRPNSSPSRIDPRTKVPVEELGLESFMTEDGTVSEFSDKWSVKTKEQPKSDVVKTKECYSTVCMATPVLPGPHASLHPIKVKTTVPPGWVIRPISAGPLGSDGKTHVPLVPQPPRPITAPGKTGCTSVKSIPASIAPSLAGVGGLLQRSKPYPLVSTSQYETSNVPMLMYPKEVKEKAAELLEGRKHRYGQIEIGPEGRAIGRVSIYNQPMREHVKFELRTHLQEEEQMAEIKRQHEEQGKSKLNNEERKKRAAWLAMASKVK</sequence>
<proteinExistence type="predicted"/>
<dbReference type="PRINTS" id="PR00320">
    <property type="entry name" value="GPROTEINBRPT"/>
</dbReference>
<gene>
    <name evidence="6" type="ORF">GSLYS_00016334001</name>
</gene>
<dbReference type="AlphaFoldDB" id="A0AAV2I7P0"/>
<dbReference type="PROSITE" id="PS00678">
    <property type="entry name" value="WD_REPEATS_1"/>
    <property type="match status" value="2"/>
</dbReference>
<name>A0AAV2I7P0_LYMST</name>
<dbReference type="Pfam" id="PF00400">
    <property type="entry name" value="WD40"/>
    <property type="match status" value="4"/>
</dbReference>
<evidence type="ECO:0000256" key="3">
    <source>
        <dbReference type="PROSITE-ProRule" id="PRU00221"/>
    </source>
</evidence>
<dbReference type="EMBL" id="CAXITT010000507">
    <property type="protein sequence ID" value="CAL1542800.1"/>
    <property type="molecule type" value="Genomic_DNA"/>
</dbReference>
<feature type="region of interest" description="Disordered" evidence="4">
    <location>
        <begin position="764"/>
        <end position="784"/>
    </location>
</feature>
<evidence type="ECO:0000259" key="5">
    <source>
        <dbReference type="Pfam" id="PF00646"/>
    </source>
</evidence>
<dbReference type="InterPro" id="IPR001680">
    <property type="entry name" value="WD40_rpt"/>
</dbReference>
<reference evidence="6 7" key="1">
    <citation type="submission" date="2024-04" db="EMBL/GenBank/DDBJ databases">
        <authorList>
            <consortium name="Genoscope - CEA"/>
            <person name="William W."/>
        </authorList>
    </citation>
    <scope>NUCLEOTIDE SEQUENCE [LARGE SCALE GENOMIC DNA]</scope>
</reference>
<accession>A0AAV2I7P0</accession>
<feature type="repeat" description="WD" evidence="3">
    <location>
        <begin position="528"/>
        <end position="567"/>
    </location>
</feature>
<dbReference type="InterPro" id="IPR036047">
    <property type="entry name" value="F-box-like_dom_sf"/>
</dbReference>
<dbReference type="PROSITE" id="PS50294">
    <property type="entry name" value="WD_REPEATS_REGION"/>
    <property type="match status" value="1"/>
</dbReference>
<organism evidence="6 7">
    <name type="scientific">Lymnaea stagnalis</name>
    <name type="common">Great pond snail</name>
    <name type="synonym">Helix stagnalis</name>
    <dbReference type="NCBI Taxonomy" id="6523"/>
    <lineage>
        <taxon>Eukaryota</taxon>
        <taxon>Metazoa</taxon>
        <taxon>Spiralia</taxon>
        <taxon>Lophotrochozoa</taxon>
        <taxon>Mollusca</taxon>
        <taxon>Gastropoda</taxon>
        <taxon>Heterobranchia</taxon>
        <taxon>Euthyneura</taxon>
        <taxon>Panpulmonata</taxon>
        <taxon>Hygrophila</taxon>
        <taxon>Lymnaeoidea</taxon>
        <taxon>Lymnaeidae</taxon>
        <taxon>Lymnaea</taxon>
    </lineage>
</organism>